<evidence type="ECO:0000256" key="2">
    <source>
        <dbReference type="ARBA" id="ARBA00022512"/>
    </source>
</evidence>
<keyword evidence="3" id="KW-0964">Secreted</keyword>
<evidence type="ECO:0000313" key="10">
    <source>
        <dbReference type="Proteomes" id="UP000235682"/>
    </source>
</evidence>
<keyword evidence="2" id="KW-0134">Cell wall</keyword>
<dbReference type="InterPro" id="IPR008966">
    <property type="entry name" value="Adhesion_dom_sf"/>
</dbReference>
<evidence type="ECO:0000259" key="8">
    <source>
        <dbReference type="Pfam" id="PF17961"/>
    </source>
</evidence>
<dbReference type="OrthoDB" id="2203384at2"/>
<evidence type="ECO:0000256" key="3">
    <source>
        <dbReference type="ARBA" id="ARBA00022525"/>
    </source>
</evidence>
<name>A0A2N6SP21_9LACT</name>
<dbReference type="RefSeq" id="WP_102227421.1">
    <property type="nucleotide sequence ID" value="NZ_PNFY01000004.1"/>
</dbReference>
<reference evidence="9 10" key="1">
    <citation type="submission" date="2017-09" db="EMBL/GenBank/DDBJ databases">
        <title>Bacterial strain isolated from the female urinary microbiota.</title>
        <authorList>
            <person name="Thomas-White K."/>
            <person name="Kumar N."/>
            <person name="Forster S."/>
            <person name="Putonti C."/>
            <person name="Lawley T."/>
            <person name="Wolfe A.J."/>
        </authorList>
    </citation>
    <scope>NUCLEOTIDE SEQUENCE [LARGE SCALE GENOMIC DNA]</scope>
    <source>
        <strain evidence="9 10">UMB0852</strain>
    </source>
</reference>
<dbReference type="Gene3D" id="2.60.40.1290">
    <property type="match status" value="1"/>
</dbReference>
<dbReference type="InterPro" id="IPR011266">
    <property type="entry name" value="Adhesin_Fg-bd_dom_2"/>
</dbReference>
<dbReference type="GO" id="GO:0007155">
    <property type="term" value="P:cell adhesion"/>
    <property type="evidence" value="ECO:0007669"/>
    <property type="project" value="InterPro"/>
</dbReference>
<dbReference type="Pfam" id="PF10425">
    <property type="entry name" value="SdrG_C_C"/>
    <property type="match status" value="1"/>
</dbReference>
<organism evidence="9 10">
    <name type="scientific">Dolosicoccus paucivorans</name>
    <dbReference type="NCBI Taxonomy" id="84521"/>
    <lineage>
        <taxon>Bacteria</taxon>
        <taxon>Bacillati</taxon>
        <taxon>Bacillota</taxon>
        <taxon>Bacilli</taxon>
        <taxon>Lactobacillales</taxon>
        <taxon>Aerococcaceae</taxon>
        <taxon>Dolosicoccus</taxon>
    </lineage>
</organism>
<evidence type="ECO:0000256" key="5">
    <source>
        <dbReference type="ARBA" id="ARBA00023088"/>
    </source>
</evidence>
<evidence type="ECO:0000256" key="1">
    <source>
        <dbReference type="ARBA" id="ARBA00004168"/>
    </source>
</evidence>
<protein>
    <submittedName>
        <fullName evidence="9">Uncharacterized protein</fullName>
    </submittedName>
</protein>
<accession>A0A2N6SP21</accession>
<evidence type="ECO:0000256" key="6">
    <source>
        <dbReference type="SAM" id="MobiDB-lite"/>
    </source>
</evidence>
<gene>
    <name evidence="9" type="ORF">CJ205_02005</name>
</gene>
<feature type="domain" description="SDR-like Ig" evidence="8">
    <location>
        <begin position="67"/>
        <end position="173"/>
    </location>
</feature>
<keyword evidence="5" id="KW-0572">Peptidoglycan-anchor</keyword>
<dbReference type="Proteomes" id="UP000235682">
    <property type="component" value="Unassembled WGS sequence"/>
</dbReference>
<evidence type="ECO:0000256" key="4">
    <source>
        <dbReference type="ARBA" id="ARBA00022729"/>
    </source>
</evidence>
<dbReference type="SUPFAM" id="SSF49401">
    <property type="entry name" value="Bacterial adhesins"/>
    <property type="match status" value="2"/>
</dbReference>
<keyword evidence="10" id="KW-1185">Reference proteome</keyword>
<sequence>MVEEESAPAPTGTFFRAADMNAEPMVVAETTGRDISNEITVDAKLTFDDKDGDGKLNAVGGNGLEIESTNFTFDATIPNNAKAGDYFDVTYTPSLSVSPVNPNDVTNGRDPITGIQIGVNDPNTGELIASVPDFRDEYKIRYTLTNYVERYTNVKIKQEYHHNYDYKNTPNSGEYEVGYTIGGKKYADTKYIDYAATAEHLKDEYGVTNQILEIVDNKNYTIISYYNPDNVQLADGATGYIYERHAKDMINPMKMQEAEIKIYEVDQGSTLPDSHYFIPEEVQARDVTTEVNVLKHAKVGYKFTLINPSKTYVAVVKGIAEDVEPGQTRLFATEAALARSSTTIPTSFKNSAIATVAGGATGQGTEKPGSFKENHIYYDKVLNFDGSLKESTENKELSKYGTNIQEGPDSEKYNSSIQPEDYKHTQTTPSTNIPDPKLEEDGSLIGQNFIPGVDQSVTYVYEKEVQPGRFSEEHHYYIIELDEKGVAFGTPIEQTELAKTPAYKEDFADKGGFTSQIKPEDGYEYKDTKTVTENFANETTKDDNGNVNGDYVPGVHQKVIYNYYKEVQVLGAFVDHHKYDEVTKDFFGKEVKRDELEDFASDTVTGRADQTYTT</sequence>
<dbReference type="EMBL" id="PNHE01000005">
    <property type="protein sequence ID" value="PMC58844.1"/>
    <property type="molecule type" value="Genomic_DNA"/>
</dbReference>
<keyword evidence="4" id="KW-0732">Signal</keyword>
<dbReference type="Pfam" id="PF17961">
    <property type="entry name" value="Big_8"/>
    <property type="match status" value="1"/>
</dbReference>
<comment type="caution">
    <text evidence="9">The sequence shown here is derived from an EMBL/GenBank/DDBJ whole genome shotgun (WGS) entry which is preliminary data.</text>
</comment>
<feature type="region of interest" description="Disordered" evidence="6">
    <location>
        <begin position="392"/>
        <end position="435"/>
    </location>
</feature>
<dbReference type="InterPro" id="IPR011252">
    <property type="entry name" value="Fibrogen-bd_dom1"/>
</dbReference>
<proteinExistence type="predicted"/>
<comment type="subcellular location">
    <subcellularLocation>
        <location evidence="1">Secreted</location>
        <location evidence="1">Cell wall</location>
        <topology evidence="1">Peptidoglycan-anchor</topology>
    </subcellularLocation>
</comment>
<evidence type="ECO:0000313" key="9">
    <source>
        <dbReference type="EMBL" id="PMC58844.1"/>
    </source>
</evidence>
<dbReference type="Gene3D" id="2.60.40.1280">
    <property type="match status" value="1"/>
</dbReference>
<dbReference type="AlphaFoldDB" id="A0A2N6SP21"/>
<evidence type="ECO:0000259" key="7">
    <source>
        <dbReference type="Pfam" id="PF10425"/>
    </source>
</evidence>
<feature type="domain" description="Fibrinogen-binding" evidence="7">
    <location>
        <begin position="217"/>
        <end position="329"/>
    </location>
</feature>
<dbReference type="InterPro" id="IPR041171">
    <property type="entry name" value="SDR_Ig"/>
</dbReference>